<accession>A0A2R8CFT9</accession>
<proteinExistence type="predicted"/>
<gene>
    <name evidence="1" type="ORF">TRM7615_04819</name>
</gene>
<name>A0A2R8CFT9_9RHOB</name>
<reference evidence="2" key="1">
    <citation type="submission" date="2018-03" db="EMBL/GenBank/DDBJ databases">
        <authorList>
            <person name="Rodrigo-Torres L."/>
            <person name="Arahal R. D."/>
            <person name="Lucena T."/>
        </authorList>
    </citation>
    <scope>NUCLEOTIDE SEQUENCE [LARGE SCALE GENOMIC DNA]</scope>
    <source>
        <strain evidence="2">CECT 7615</strain>
    </source>
</reference>
<sequence length="229" mass="24217">MDEIVAFRGLQPEAGRPCGCRHLGRGHFEHGPVCAVATIKRVIAKTADQRVIATLAVQPVTAGAAKQTLSQLVANQGQPRRALHFEAFDIVNRAEREIDRGADHVKAVTRPFVDPVASIVDVIDIIPGVAVHVVGATFAVQHVVAGIAPDQVVGVGPDQVDHVGRIQIGGAQLLDLVIGAQRDAEIGKDPVVPLPRRLDDAHVGRFDIVGIVARPAAHLAAVVRVVRCA</sequence>
<dbReference type="Proteomes" id="UP000244898">
    <property type="component" value="Unassembled WGS sequence"/>
</dbReference>
<dbReference type="AlphaFoldDB" id="A0A2R8CFT9"/>
<dbReference type="EMBL" id="ONZG01000019">
    <property type="protein sequence ID" value="SPJ31276.1"/>
    <property type="molecule type" value="Genomic_DNA"/>
</dbReference>
<evidence type="ECO:0000313" key="1">
    <source>
        <dbReference type="EMBL" id="SPJ31276.1"/>
    </source>
</evidence>
<protein>
    <submittedName>
        <fullName evidence="1">Uncharacterized protein</fullName>
    </submittedName>
</protein>
<organism evidence="1 2">
    <name type="scientific">Falsiruegeria mediterranea M17</name>
    <dbReference type="NCBI Taxonomy" id="1200281"/>
    <lineage>
        <taxon>Bacteria</taxon>
        <taxon>Pseudomonadati</taxon>
        <taxon>Pseudomonadota</taxon>
        <taxon>Alphaproteobacteria</taxon>
        <taxon>Rhodobacterales</taxon>
        <taxon>Roseobacteraceae</taxon>
        <taxon>Falsiruegeria</taxon>
    </lineage>
</organism>
<keyword evidence="2" id="KW-1185">Reference proteome</keyword>
<evidence type="ECO:0000313" key="2">
    <source>
        <dbReference type="Proteomes" id="UP000244898"/>
    </source>
</evidence>